<organism evidence="2 3">
    <name type="scientific">Byssochlamys spectabilis</name>
    <name type="common">Paecilomyces variotii</name>
    <dbReference type="NCBI Taxonomy" id="264951"/>
    <lineage>
        <taxon>Eukaryota</taxon>
        <taxon>Fungi</taxon>
        <taxon>Dikarya</taxon>
        <taxon>Ascomycota</taxon>
        <taxon>Pezizomycotina</taxon>
        <taxon>Eurotiomycetes</taxon>
        <taxon>Eurotiomycetidae</taxon>
        <taxon>Eurotiales</taxon>
        <taxon>Thermoascaceae</taxon>
        <taxon>Paecilomyces</taxon>
    </lineage>
</organism>
<accession>A0A443HY11</accession>
<evidence type="ECO:0000313" key="2">
    <source>
        <dbReference type="EMBL" id="RWQ96634.1"/>
    </source>
</evidence>
<name>A0A443HY11_BYSSP</name>
<gene>
    <name evidence="2" type="ORF">C8Q69DRAFT_460593</name>
</gene>
<protein>
    <recommendedName>
        <fullName evidence="4">Cyclochlorotine biosynthesis protein O</fullName>
    </recommendedName>
</protein>
<dbReference type="GO" id="GO:0043386">
    <property type="term" value="P:mycotoxin biosynthetic process"/>
    <property type="evidence" value="ECO:0007669"/>
    <property type="project" value="InterPro"/>
</dbReference>
<dbReference type="Pfam" id="PF11807">
    <property type="entry name" value="UstYa"/>
    <property type="match status" value="1"/>
</dbReference>
<reference evidence="2 3" key="1">
    <citation type="journal article" date="2018" name="Front. Microbiol.">
        <title>Genomic and genetic insights into a cosmopolitan fungus, Paecilomyces variotii (Eurotiales).</title>
        <authorList>
            <person name="Urquhart A.S."/>
            <person name="Mondo S.J."/>
            <person name="Makela M.R."/>
            <person name="Hane J.K."/>
            <person name="Wiebenga A."/>
            <person name="He G."/>
            <person name="Mihaltcheva S."/>
            <person name="Pangilinan J."/>
            <person name="Lipzen A."/>
            <person name="Barry K."/>
            <person name="de Vries R.P."/>
            <person name="Grigoriev I.V."/>
            <person name="Idnurm A."/>
        </authorList>
    </citation>
    <scope>NUCLEOTIDE SEQUENCE [LARGE SCALE GENOMIC DNA]</scope>
    <source>
        <strain evidence="2 3">CBS 101075</strain>
    </source>
</reference>
<evidence type="ECO:0000313" key="3">
    <source>
        <dbReference type="Proteomes" id="UP000283841"/>
    </source>
</evidence>
<dbReference type="InterPro" id="IPR021765">
    <property type="entry name" value="UstYa-like"/>
</dbReference>
<comment type="similarity">
    <text evidence="1">Belongs to the ustYa family.</text>
</comment>
<dbReference type="PANTHER" id="PTHR33365">
    <property type="entry name" value="YALI0B05434P"/>
    <property type="match status" value="1"/>
</dbReference>
<sequence>MSILISLKMAPEYKILSTGESDDESGNLKSTSLEQKNLPLKWKLLICGLLLSNLLMLAAFYTNRGFSEKEESHPEAVPTNYAKVDTLDTIWRPFWWNTEYSSTNASEADELWDAILPSHGFVAMDRTWAKENQWPESMYLPSDKSKGVYLLEAYHYLHCLRIVRRTFWEAVEQRPFTHKPGAHMNHCFDALRQYVQCNADNTPLYTFGDFTAGDGQVHKCKDWDQLRSFATQNTACYRDSVEAIPLGEHFGFCDDGNDGVIDLP</sequence>
<dbReference type="EMBL" id="RCNU01000003">
    <property type="protein sequence ID" value="RWQ96634.1"/>
    <property type="molecule type" value="Genomic_DNA"/>
</dbReference>
<evidence type="ECO:0008006" key="4">
    <source>
        <dbReference type="Google" id="ProtNLM"/>
    </source>
</evidence>
<dbReference type="VEuPathDB" id="FungiDB:C8Q69DRAFT_460593"/>
<proteinExistence type="inferred from homology"/>
<dbReference type="AlphaFoldDB" id="A0A443HY11"/>
<dbReference type="STRING" id="264951.A0A443HY11"/>
<keyword evidence="3" id="KW-1185">Reference proteome</keyword>
<dbReference type="Proteomes" id="UP000283841">
    <property type="component" value="Unassembled WGS sequence"/>
</dbReference>
<evidence type="ECO:0000256" key="1">
    <source>
        <dbReference type="ARBA" id="ARBA00035112"/>
    </source>
</evidence>
<dbReference type="PANTHER" id="PTHR33365:SF6">
    <property type="entry name" value="OXIDASE USTYA"/>
    <property type="match status" value="1"/>
</dbReference>
<dbReference type="GeneID" id="39599455"/>
<comment type="caution">
    <text evidence="2">The sequence shown here is derived from an EMBL/GenBank/DDBJ whole genome shotgun (WGS) entry which is preliminary data.</text>
</comment>
<dbReference type="RefSeq" id="XP_028486279.1">
    <property type="nucleotide sequence ID" value="XM_028630178.1"/>
</dbReference>